<protein>
    <submittedName>
        <fullName evidence="2">Uncharacterized protein</fullName>
    </submittedName>
</protein>
<gene>
    <name evidence="2" type="ORF">S12H4_62069</name>
</gene>
<keyword evidence="1" id="KW-0812">Transmembrane</keyword>
<reference evidence="2" key="1">
    <citation type="journal article" date="2014" name="Front. Microbiol.">
        <title>High frequency of phylogenetically diverse reductive dehalogenase-homologous genes in deep subseafloor sedimentary metagenomes.</title>
        <authorList>
            <person name="Kawai M."/>
            <person name="Futagami T."/>
            <person name="Toyoda A."/>
            <person name="Takaki Y."/>
            <person name="Nishi S."/>
            <person name="Hori S."/>
            <person name="Arai W."/>
            <person name="Tsubouchi T."/>
            <person name="Morono Y."/>
            <person name="Uchiyama I."/>
            <person name="Ito T."/>
            <person name="Fujiyama A."/>
            <person name="Inagaki F."/>
            <person name="Takami H."/>
        </authorList>
    </citation>
    <scope>NUCLEOTIDE SEQUENCE</scope>
    <source>
        <strain evidence="2">Expedition CK06-06</strain>
    </source>
</reference>
<accession>X1VXN2</accession>
<organism evidence="2">
    <name type="scientific">marine sediment metagenome</name>
    <dbReference type="NCBI Taxonomy" id="412755"/>
    <lineage>
        <taxon>unclassified sequences</taxon>
        <taxon>metagenomes</taxon>
        <taxon>ecological metagenomes</taxon>
    </lineage>
</organism>
<sequence>NLVLINISFSFSFAAVFIAVAGGALAGLGIGLINGIVVSRLHVNSFIVTMGTMAIARSIAEIMSPGIITGVPPKFSEAIGGGYIGFIPVLAVMAG</sequence>
<keyword evidence="1" id="KW-0472">Membrane</keyword>
<feature type="non-terminal residue" evidence="2">
    <location>
        <position position="1"/>
    </location>
</feature>
<feature type="transmembrane region" description="Helical" evidence="1">
    <location>
        <begin position="12"/>
        <end position="37"/>
    </location>
</feature>
<dbReference type="EMBL" id="BARW01041460">
    <property type="protein sequence ID" value="GAJ16545.1"/>
    <property type="molecule type" value="Genomic_DNA"/>
</dbReference>
<proteinExistence type="predicted"/>
<dbReference type="AlphaFoldDB" id="X1VXN2"/>
<keyword evidence="1" id="KW-1133">Transmembrane helix</keyword>
<evidence type="ECO:0000313" key="2">
    <source>
        <dbReference type="EMBL" id="GAJ16545.1"/>
    </source>
</evidence>
<feature type="non-terminal residue" evidence="2">
    <location>
        <position position="95"/>
    </location>
</feature>
<name>X1VXN2_9ZZZZ</name>
<comment type="caution">
    <text evidence="2">The sequence shown here is derived from an EMBL/GenBank/DDBJ whole genome shotgun (WGS) entry which is preliminary data.</text>
</comment>
<evidence type="ECO:0000256" key="1">
    <source>
        <dbReference type="SAM" id="Phobius"/>
    </source>
</evidence>